<name>A0A4R3LGA1_9BURK</name>
<keyword evidence="3" id="KW-0328">Glycosyltransferase</keyword>
<evidence type="ECO:0000313" key="2">
    <source>
        <dbReference type="EMBL" id="TCS98580.1"/>
    </source>
</evidence>
<organism evidence="2 4">
    <name type="scientific">Tepidimonas ignava</name>
    <dbReference type="NCBI Taxonomy" id="114249"/>
    <lineage>
        <taxon>Bacteria</taxon>
        <taxon>Pseudomonadati</taxon>
        <taxon>Pseudomonadota</taxon>
        <taxon>Betaproteobacteria</taxon>
        <taxon>Burkholderiales</taxon>
        <taxon>Tepidimonas</taxon>
    </lineage>
</organism>
<dbReference type="CDD" id="cd00761">
    <property type="entry name" value="Glyco_tranf_GTA_type"/>
    <property type="match status" value="1"/>
</dbReference>
<accession>A0A4R3LGA1</accession>
<dbReference type="InterPro" id="IPR029044">
    <property type="entry name" value="Nucleotide-diphossugar_trans"/>
</dbReference>
<gene>
    <name evidence="3" type="primary">epsH</name>
    <name evidence="2" type="ORF">EDC36_1042</name>
    <name evidence="3" type="ORF">Tigna_01900</name>
</gene>
<evidence type="ECO:0000313" key="5">
    <source>
        <dbReference type="Proteomes" id="UP000315577"/>
    </source>
</evidence>
<dbReference type="GO" id="GO:0016757">
    <property type="term" value="F:glycosyltransferase activity"/>
    <property type="evidence" value="ECO:0007669"/>
    <property type="project" value="UniProtKB-KW"/>
</dbReference>
<keyword evidence="2" id="KW-0808">Transferase</keyword>
<dbReference type="EMBL" id="SMAH01000004">
    <property type="protein sequence ID" value="TCS98580.1"/>
    <property type="molecule type" value="Genomic_DNA"/>
</dbReference>
<keyword evidence="5" id="KW-1185">Reference proteome</keyword>
<evidence type="ECO:0000313" key="3">
    <source>
        <dbReference type="EMBL" id="TSE20707.1"/>
    </source>
</evidence>
<reference evidence="3 5" key="2">
    <citation type="submission" date="2019-07" db="EMBL/GenBank/DDBJ databases">
        <title>Tepidimonas ignava SPS-1037 draft genome.</title>
        <authorList>
            <person name="Da Costa M.S."/>
            <person name="Froufe H.J.C."/>
            <person name="Egas C."/>
            <person name="Albuquerque L."/>
        </authorList>
    </citation>
    <scope>NUCLEOTIDE SEQUENCE [LARGE SCALE GENOMIC DNA]</scope>
    <source>
        <strain evidence="3 5">SPS-1037</strain>
    </source>
</reference>
<protein>
    <submittedName>
        <fullName evidence="2">Glycosyltransferase EpsH</fullName>
        <ecNumber evidence="3">2.4.-.-</ecNumber>
    </submittedName>
</protein>
<dbReference type="SUPFAM" id="SSF53448">
    <property type="entry name" value="Nucleotide-diphospho-sugar transferases"/>
    <property type="match status" value="1"/>
</dbReference>
<sequence length="328" mass="37165">MSDSLAVKPTISVIVPCYNVEVYIDRVLGSLRSQTFSDFEIIAVDDGSSDGTLGRLEGWAGTESRLRIYSQENQGLYHARLSGIALARGEWITFMDADDEVTQGHLAALMSGAADDVDVVITGIASIGLDGVETRYGPRKGRMGGAEAAIALLVGHHSNGLFPCWNKLYRRSALEAVKFDRSRINQGEDQVFNLRVFQAIRGLISTVEGFTYRYIARPGSIMRSMSERHVADFFELWRERHEAATTLLQDSRLQLSYRHRLMLNVMDFAGQVYRSRRRDLMQQLTYGLQQMTLQPKLDPADPIALLRWLKWRMRMELGQRGHFVGWLM</sequence>
<dbReference type="OrthoDB" id="9781367at2"/>
<dbReference type="InterPro" id="IPR050834">
    <property type="entry name" value="Glycosyltransf_2"/>
</dbReference>
<dbReference type="RefSeq" id="WP_132961916.1">
    <property type="nucleotide sequence ID" value="NZ_SMAH01000004.1"/>
</dbReference>
<feature type="domain" description="Glycosyltransferase 2-like" evidence="1">
    <location>
        <begin position="12"/>
        <end position="176"/>
    </location>
</feature>
<dbReference type="InterPro" id="IPR001173">
    <property type="entry name" value="Glyco_trans_2-like"/>
</dbReference>
<evidence type="ECO:0000259" key="1">
    <source>
        <dbReference type="Pfam" id="PF00535"/>
    </source>
</evidence>
<dbReference type="EMBL" id="VJNC01000012">
    <property type="protein sequence ID" value="TSE20707.1"/>
    <property type="molecule type" value="Genomic_DNA"/>
</dbReference>
<dbReference type="EC" id="2.4.-.-" evidence="3"/>
<evidence type="ECO:0000313" key="4">
    <source>
        <dbReference type="Proteomes" id="UP000295536"/>
    </source>
</evidence>
<dbReference type="PANTHER" id="PTHR43685">
    <property type="entry name" value="GLYCOSYLTRANSFERASE"/>
    <property type="match status" value="1"/>
</dbReference>
<dbReference type="Proteomes" id="UP000295536">
    <property type="component" value="Unassembled WGS sequence"/>
</dbReference>
<dbReference type="AlphaFoldDB" id="A0A4R3LGA1"/>
<dbReference type="Gene3D" id="3.90.550.10">
    <property type="entry name" value="Spore Coat Polysaccharide Biosynthesis Protein SpsA, Chain A"/>
    <property type="match status" value="1"/>
</dbReference>
<dbReference type="Pfam" id="PF00535">
    <property type="entry name" value="Glycos_transf_2"/>
    <property type="match status" value="1"/>
</dbReference>
<comment type="caution">
    <text evidence="2">The sequence shown here is derived from an EMBL/GenBank/DDBJ whole genome shotgun (WGS) entry which is preliminary data.</text>
</comment>
<dbReference type="PANTHER" id="PTHR43685:SF2">
    <property type="entry name" value="GLYCOSYLTRANSFERASE 2-LIKE DOMAIN-CONTAINING PROTEIN"/>
    <property type="match status" value="1"/>
</dbReference>
<reference evidence="2 4" key="1">
    <citation type="submission" date="2019-03" db="EMBL/GenBank/DDBJ databases">
        <title>Genomic Encyclopedia of Type Strains, Phase IV (KMG-IV): sequencing the most valuable type-strain genomes for metagenomic binning, comparative biology and taxonomic classification.</title>
        <authorList>
            <person name="Goeker M."/>
        </authorList>
    </citation>
    <scope>NUCLEOTIDE SEQUENCE [LARGE SCALE GENOMIC DNA]</scope>
    <source>
        <strain evidence="2 4">DSM 12034</strain>
    </source>
</reference>
<dbReference type="Proteomes" id="UP000315577">
    <property type="component" value="Unassembled WGS sequence"/>
</dbReference>
<proteinExistence type="predicted"/>